<dbReference type="Proteomes" id="UP001597340">
    <property type="component" value="Unassembled WGS sequence"/>
</dbReference>
<keyword evidence="2" id="KW-1185">Reference proteome</keyword>
<comment type="caution">
    <text evidence="1">The sequence shown here is derived from an EMBL/GenBank/DDBJ whole genome shotgun (WGS) entry which is preliminary data.</text>
</comment>
<reference evidence="2" key="1">
    <citation type="journal article" date="2019" name="Int. J. Syst. Evol. Microbiol.">
        <title>The Global Catalogue of Microorganisms (GCM) 10K type strain sequencing project: providing services to taxonomists for standard genome sequencing and annotation.</title>
        <authorList>
            <consortium name="The Broad Institute Genomics Platform"/>
            <consortium name="The Broad Institute Genome Sequencing Center for Infectious Disease"/>
            <person name="Wu L."/>
            <person name="Ma J."/>
        </authorList>
    </citation>
    <scope>NUCLEOTIDE SEQUENCE [LARGE SCALE GENOMIC DNA]</scope>
    <source>
        <strain evidence="2">CCM 9147</strain>
    </source>
</reference>
<sequence>MPEEIKVPVGKPAGMSDKAWIRLHQVVAKIYVNHSDEIVTKMNRKEAAV</sequence>
<dbReference type="EMBL" id="JBHTNZ010000029">
    <property type="protein sequence ID" value="MFD1463268.1"/>
    <property type="molecule type" value="Genomic_DNA"/>
</dbReference>
<protein>
    <recommendedName>
        <fullName evidence="3">Transposase</fullName>
    </recommendedName>
</protein>
<dbReference type="RefSeq" id="WP_229526492.1">
    <property type="nucleotide sequence ID" value="NZ_JAFFQR010000112.1"/>
</dbReference>
<name>A0ABW4DH28_9BACL</name>
<evidence type="ECO:0000313" key="2">
    <source>
        <dbReference type="Proteomes" id="UP001597340"/>
    </source>
</evidence>
<accession>A0ABW4DH28</accession>
<organism evidence="1 2">
    <name type="scientific">Paenibacillus farraposensis</name>
    <dbReference type="NCBI Taxonomy" id="2807095"/>
    <lineage>
        <taxon>Bacteria</taxon>
        <taxon>Bacillati</taxon>
        <taxon>Bacillota</taxon>
        <taxon>Bacilli</taxon>
        <taxon>Bacillales</taxon>
        <taxon>Paenibacillaceae</taxon>
        <taxon>Paenibacillus</taxon>
    </lineage>
</organism>
<evidence type="ECO:0008006" key="3">
    <source>
        <dbReference type="Google" id="ProtNLM"/>
    </source>
</evidence>
<evidence type="ECO:0000313" key="1">
    <source>
        <dbReference type="EMBL" id="MFD1463268.1"/>
    </source>
</evidence>
<gene>
    <name evidence="1" type="ORF">ACFQ5D_18135</name>
</gene>
<proteinExistence type="predicted"/>